<proteinExistence type="predicted"/>
<dbReference type="RefSeq" id="WP_283416099.1">
    <property type="nucleotide sequence ID" value="NZ_FXUO01000003.1"/>
</dbReference>
<evidence type="ECO:0000313" key="1">
    <source>
        <dbReference type="EMBL" id="SMP91342.1"/>
    </source>
</evidence>
<comment type="caution">
    <text evidence="1">The sequence shown here is derived from an EMBL/GenBank/DDBJ whole genome shotgun (WGS) entry which is preliminary data.</text>
</comment>
<gene>
    <name evidence="1" type="ORF">SAMN05421679_10341</name>
</gene>
<evidence type="ECO:0000313" key="2">
    <source>
        <dbReference type="Proteomes" id="UP001158050"/>
    </source>
</evidence>
<dbReference type="Proteomes" id="UP001158050">
    <property type="component" value="Unassembled WGS sequence"/>
</dbReference>
<protein>
    <recommendedName>
        <fullName evidence="3">PRTRC system protein F</fullName>
    </recommendedName>
</protein>
<keyword evidence="2" id="KW-1185">Reference proteome</keyword>
<dbReference type="EMBL" id="FXUO01000003">
    <property type="protein sequence ID" value="SMP91342.1"/>
    <property type="molecule type" value="Genomic_DNA"/>
</dbReference>
<sequence length="384" mass="45419">MNYAQTYHIGNYHNTRTATTTAIAPPIERVRQLDAKSKGCKRSEERQTQVCTDNNVADGFLKCTFLPKLKEIKTVQACRKSDKTERDFFQSLSKLAEHYQIEPMQTRQFPYPYNMALTMSDIEEKLKQKVLDWEEIRLVQDSKKIYFVSEERYNTGSTLFYIPVASLYRMLHNRKRKRNAHLLLSVCAYLYHVADIPYYRQEASYLYWMYDMMNDWVEQDDYTDETGDYLAEIKQAEYIGDYMEQRIFNRINLTVFEQRINSFKGKDDFDIECLDVAKEAFALYQTYPNANVFRNAKPNGEASDEDMENIIGMEKYISFYADHKGWLNETLIESVNTEMQEYGQMEEPIIQKQFDGRDITANNLCFENRLFTLLHSLSDILHTF</sequence>
<evidence type="ECO:0008006" key="3">
    <source>
        <dbReference type="Google" id="ProtNLM"/>
    </source>
</evidence>
<reference evidence="1 2" key="1">
    <citation type="submission" date="2017-05" db="EMBL/GenBank/DDBJ databases">
        <authorList>
            <person name="Varghese N."/>
            <person name="Submissions S."/>
        </authorList>
    </citation>
    <scope>NUCLEOTIDE SEQUENCE [LARGE SCALE GENOMIC DNA]</scope>
    <source>
        <strain evidence="1 2">DSM 18015</strain>
    </source>
</reference>
<name>A0ABY1R1K1_9FLAO</name>
<organism evidence="1 2">
    <name type="scientific">Epilithonimonas pallida</name>
    <dbReference type="NCBI Taxonomy" id="373671"/>
    <lineage>
        <taxon>Bacteria</taxon>
        <taxon>Pseudomonadati</taxon>
        <taxon>Bacteroidota</taxon>
        <taxon>Flavobacteriia</taxon>
        <taxon>Flavobacteriales</taxon>
        <taxon>Weeksellaceae</taxon>
        <taxon>Chryseobacterium group</taxon>
        <taxon>Epilithonimonas</taxon>
    </lineage>
</organism>
<accession>A0ABY1R1K1</accession>